<dbReference type="GO" id="GO:0008360">
    <property type="term" value="P:regulation of cell shape"/>
    <property type="evidence" value="ECO:0007669"/>
    <property type="project" value="UniProtKB-UniRule"/>
</dbReference>
<evidence type="ECO:0000256" key="4">
    <source>
        <dbReference type="ARBA" id="ARBA00022984"/>
    </source>
</evidence>
<proteinExistence type="predicted"/>
<dbReference type="Pfam" id="PF03734">
    <property type="entry name" value="YkuD"/>
    <property type="match status" value="1"/>
</dbReference>
<dbReference type="GO" id="GO:0018104">
    <property type="term" value="P:peptidoglycan-protein cross-linking"/>
    <property type="evidence" value="ECO:0007669"/>
    <property type="project" value="TreeGrafter"/>
</dbReference>
<sequence>MTNVATRPDGAGGDDSAGADAHSTMVIPPRPPLPGETPVGPAEHGDVQWAEAEPRKKRHLGLWLGIGIPVGLIAAAAGAAAAVLIAPGVTAAGAPVGFSTEGNAAATIAAHLEDRRFAIGDATVSGADLGLSVDAKALAEQAFTTYPAWNLGAWGNGRVDGTVSIDAEKAAETLRGAVPELYSDSVDAQVVFDADASQYTVVEATSGEGVDVAALAASITEALAKHPDPADTITVEPQETEVEAAATTEEAQAFAASLNDQFVADSAQAAGFYLQDELALALPAADIQGWMDITADPESGDFVVTPDMGAIEEAIKDLPARVNKDVVNEEVVVNSAGDKLHVLKEGQDGFGIETTDGVSDAIAASLQSGDLSFDLQGEVVKFETVTHFRRAEVDKSAGTAYFYEGPAAGQEALVASYPIALGKPGHDTKTGHFTVYGQLTSQNMGSCDAEGNYVPGGKFDYCTANVPFVTYFNGDQGFHGTYWHNSFGAGNYLSHGCVNMTQTAAEWTYRFLQVGSEVWVHD</sequence>
<dbReference type="InterPro" id="IPR050979">
    <property type="entry name" value="LD-transpeptidase"/>
</dbReference>
<keyword evidence="11" id="KW-1185">Reference proteome</keyword>
<comment type="pathway">
    <text evidence="1 6">Cell wall biogenesis; peptidoglycan biosynthesis.</text>
</comment>
<organism evidence="10 11">
    <name type="scientific">Microbacterium stercoris</name>
    <dbReference type="NCBI Taxonomy" id="2820289"/>
    <lineage>
        <taxon>Bacteria</taxon>
        <taxon>Bacillati</taxon>
        <taxon>Actinomycetota</taxon>
        <taxon>Actinomycetes</taxon>
        <taxon>Micrococcales</taxon>
        <taxon>Microbacteriaceae</taxon>
        <taxon>Microbacterium</taxon>
    </lineage>
</organism>
<dbReference type="GO" id="GO:0016740">
    <property type="term" value="F:transferase activity"/>
    <property type="evidence" value="ECO:0007669"/>
    <property type="project" value="UniProtKB-KW"/>
</dbReference>
<dbReference type="PROSITE" id="PS52029">
    <property type="entry name" value="LD_TPASE"/>
    <property type="match status" value="1"/>
</dbReference>
<evidence type="ECO:0000256" key="2">
    <source>
        <dbReference type="ARBA" id="ARBA00022679"/>
    </source>
</evidence>
<feature type="region of interest" description="Disordered" evidence="7">
    <location>
        <begin position="1"/>
        <end position="45"/>
    </location>
</feature>
<gene>
    <name evidence="10" type="ORF">J5V96_08825</name>
</gene>
<dbReference type="Gene3D" id="2.40.440.10">
    <property type="entry name" value="L,D-transpeptidase catalytic domain-like"/>
    <property type="match status" value="1"/>
</dbReference>
<dbReference type="RefSeq" id="WP_208502888.1">
    <property type="nucleotide sequence ID" value="NZ_JAGFOA010000003.1"/>
</dbReference>
<dbReference type="InterPro" id="IPR022029">
    <property type="entry name" value="YoaR-like_PG-bd"/>
</dbReference>
<dbReference type="PANTHER" id="PTHR30582:SF2">
    <property type="entry name" value="L,D-TRANSPEPTIDASE YCIB-RELATED"/>
    <property type="match status" value="1"/>
</dbReference>
<protein>
    <submittedName>
        <fullName evidence="10">L,D-transpeptidase/peptidoglycan binding protein</fullName>
    </submittedName>
</protein>
<evidence type="ECO:0000256" key="5">
    <source>
        <dbReference type="ARBA" id="ARBA00023316"/>
    </source>
</evidence>
<keyword evidence="2" id="KW-0808">Transferase</keyword>
<dbReference type="PANTHER" id="PTHR30582">
    <property type="entry name" value="L,D-TRANSPEPTIDASE"/>
    <property type="match status" value="1"/>
</dbReference>
<dbReference type="GO" id="GO:0071972">
    <property type="term" value="F:peptidoglycan L,D-transpeptidase activity"/>
    <property type="evidence" value="ECO:0007669"/>
    <property type="project" value="TreeGrafter"/>
</dbReference>
<name>A0A939QIS5_9MICO</name>
<evidence type="ECO:0000256" key="3">
    <source>
        <dbReference type="ARBA" id="ARBA00022960"/>
    </source>
</evidence>
<evidence type="ECO:0000256" key="8">
    <source>
        <dbReference type="SAM" id="Phobius"/>
    </source>
</evidence>
<dbReference type="Proteomes" id="UP000680132">
    <property type="component" value="Unassembled WGS sequence"/>
</dbReference>
<reference evidence="10" key="1">
    <citation type="submission" date="2021-03" db="EMBL/GenBank/DDBJ databases">
        <title>Microbacterium sp. nov., a novel actinobacterium isolated from cow dung.</title>
        <authorList>
            <person name="Zhang L."/>
        </authorList>
    </citation>
    <scope>NUCLEOTIDE SEQUENCE</scope>
    <source>
        <strain evidence="10">NEAU-LLB</strain>
    </source>
</reference>
<dbReference type="AlphaFoldDB" id="A0A939QIS5"/>
<dbReference type="Pfam" id="PF12229">
    <property type="entry name" value="PG_binding_4"/>
    <property type="match status" value="1"/>
</dbReference>
<dbReference type="GO" id="GO:0005576">
    <property type="term" value="C:extracellular region"/>
    <property type="evidence" value="ECO:0007669"/>
    <property type="project" value="TreeGrafter"/>
</dbReference>
<dbReference type="InterPro" id="IPR005490">
    <property type="entry name" value="LD_TPept_cat_dom"/>
</dbReference>
<evidence type="ECO:0000259" key="9">
    <source>
        <dbReference type="PROSITE" id="PS52029"/>
    </source>
</evidence>
<feature type="transmembrane region" description="Helical" evidence="8">
    <location>
        <begin position="62"/>
        <end position="86"/>
    </location>
</feature>
<evidence type="ECO:0000256" key="6">
    <source>
        <dbReference type="PROSITE-ProRule" id="PRU01373"/>
    </source>
</evidence>
<dbReference type="GO" id="GO:0071555">
    <property type="term" value="P:cell wall organization"/>
    <property type="evidence" value="ECO:0007669"/>
    <property type="project" value="UniProtKB-UniRule"/>
</dbReference>
<feature type="active site" description="Proton donor/acceptor" evidence="6">
    <location>
        <position position="479"/>
    </location>
</feature>
<dbReference type="EMBL" id="JAGFOA010000003">
    <property type="protein sequence ID" value="MBO3663618.1"/>
    <property type="molecule type" value="Genomic_DNA"/>
</dbReference>
<keyword evidence="8" id="KW-0812">Transmembrane</keyword>
<keyword evidence="8" id="KW-1133">Transmembrane helix</keyword>
<dbReference type="InterPro" id="IPR038063">
    <property type="entry name" value="Transpep_catalytic_dom"/>
</dbReference>
<dbReference type="SUPFAM" id="SSF141523">
    <property type="entry name" value="L,D-transpeptidase catalytic domain-like"/>
    <property type="match status" value="1"/>
</dbReference>
<accession>A0A939QIS5</accession>
<evidence type="ECO:0000256" key="1">
    <source>
        <dbReference type="ARBA" id="ARBA00004752"/>
    </source>
</evidence>
<keyword evidence="4 6" id="KW-0573">Peptidoglycan synthesis</keyword>
<evidence type="ECO:0000256" key="7">
    <source>
        <dbReference type="SAM" id="MobiDB-lite"/>
    </source>
</evidence>
<feature type="domain" description="L,D-TPase catalytic" evidence="9">
    <location>
        <begin position="389"/>
        <end position="521"/>
    </location>
</feature>
<evidence type="ECO:0000313" key="10">
    <source>
        <dbReference type="EMBL" id="MBO3663618.1"/>
    </source>
</evidence>
<feature type="active site" description="Nucleophile" evidence="6">
    <location>
        <position position="497"/>
    </location>
</feature>
<dbReference type="CDD" id="cd16913">
    <property type="entry name" value="YkuD_like"/>
    <property type="match status" value="1"/>
</dbReference>
<keyword evidence="8" id="KW-0472">Membrane</keyword>
<evidence type="ECO:0000313" key="11">
    <source>
        <dbReference type="Proteomes" id="UP000680132"/>
    </source>
</evidence>
<keyword evidence="3 6" id="KW-0133">Cell shape</keyword>
<comment type="caution">
    <text evidence="10">The sequence shown here is derived from an EMBL/GenBank/DDBJ whole genome shotgun (WGS) entry which is preliminary data.</text>
</comment>
<keyword evidence="5 6" id="KW-0961">Cell wall biogenesis/degradation</keyword>